<dbReference type="Gene3D" id="3.10.180.10">
    <property type="entry name" value="2,3-Dihydroxybiphenyl 1,2-Dioxygenase, domain 1"/>
    <property type="match status" value="1"/>
</dbReference>
<keyword evidence="3" id="KW-0223">Dioxygenase</keyword>
<evidence type="ECO:0000313" key="3">
    <source>
        <dbReference type="EMBL" id="SOB80986.1"/>
    </source>
</evidence>
<evidence type="ECO:0000256" key="1">
    <source>
        <dbReference type="SAM" id="SignalP"/>
    </source>
</evidence>
<evidence type="ECO:0000313" key="4">
    <source>
        <dbReference type="Proteomes" id="UP000219494"/>
    </source>
</evidence>
<dbReference type="InterPro" id="IPR004360">
    <property type="entry name" value="Glyas_Fos-R_dOase_dom"/>
</dbReference>
<reference evidence="3 4" key="1">
    <citation type="submission" date="2017-07" db="EMBL/GenBank/DDBJ databases">
        <authorList>
            <person name="Sun Z.S."/>
            <person name="Albrecht U."/>
            <person name="Echele G."/>
            <person name="Lee C.C."/>
        </authorList>
    </citation>
    <scope>NUCLEOTIDE SEQUENCE [LARGE SCALE GENOMIC DNA]</scope>
    <source>
        <strain evidence="3 4">CGMCC 1.12672</strain>
    </source>
</reference>
<gene>
    <name evidence="3" type="ORF">SAMN06297144_1336</name>
</gene>
<sequence>MPLPVVLALLAAVPAQAVPPPPPPARADHLSLSVADVDASTAWYQRIFGLAELPAPVKGPRWLDLGGGVALHLSPGRTAPVSPDRRNHLALRVSDFAAFVQRLEREGVAFTDFEGRPATVQRV</sequence>
<keyword evidence="4" id="KW-1185">Reference proteome</keyword>
<dbReference type="InterPro" id="IPR029068">
    <property type="entry name" value="Glyas_Bleomycin-R_OHBP_Dase"/>
</dbReference>
<dbReference type="GO" id="GO:0051213">
    <property type="term" value="F:dioxygenase activity"/>
    <property type="evidence" value="ECO:0007669"/>
    <property type="project" value="UniProtKB-KW"/>
</dbReference>
<name>A0A285QGL2_9SPHN</name>
<feature type="domain" description="VOC" evidence="2">
    <location>
        <begin position="26"/>
        <end position="123"/>
    </location>
</feature>
<evidence type="ECO:0000259" key="2">
    <source>
        <dbReference type="PROSITE" id="PS51819"/>
    </source>
</evidence>
<dbReference type="AlphaFoldDB" id="A0A285QGL2"/>
<keyword evidence="3" id="KW-0560">Oxidoreductase</keyword>
<feature type="signal peptide" evidence="1">
    <location>
        <begin position="1"/>
        <end position="17"/>
    </location>
</feature>
<accession>A0A285QGL2</accession>
<dbReference type="PROSITE" id="PS51819">
    <property type="entry name" value="VOC"/>
    <property type="match status" value="1"/>
</dbReference>
<dbReference type="RefSeq" id="WP_097063121.1">
    <property type="nucleotide sequence ID" value="NZ_OBMI01000001.1"/>
</dbReference>
<dbReference type="OrthoDB" id="5243302at2"/>
<protein>
    <submittedName>
        <fullName evidence="3">Glyoxalase/Bleomycin resistance protein/Dioxygenase superfamily protein</fullName>
    </submittedName>
</protein>
<dbReference type="InterPro" id="IPR037523">
    <property type="entry name" value="VOC_core"/>
</dbReference>
<keyword evidence="1" id="KW-0732">Signal</keyword>
<organism evidence="3 4">
    <name type="scientific">Sphingomonas guangdongensis</name>
    <dbReference type="NCBI Taxonomy" id="1141890"/>
    <lineage>
        <taxon>Bacteria</taxon>
        <taxon>Pseudomonadati</taxon>
        <taxon>Pseudomonadota</taxon>
        <taxon>Alphaproteobacteria</taxon>
        <taxon>Sphingomonadales</taxon>
        <taxon>Sphingomonadaceae</taxon>
        <taxon>Sphingomonas</taxon>
    </lineage>
</organism>
<proteinExistence type="predicted"/>
<dbReference type="Pfam" id="PF00903">
    <property type="entry name" value="Glyoxalase"/>
    <property type="match status" value="1"/>
</dbReference>
<dbReference type="Proteomes" id="UP000219494">
    <property type="component" value="Unassembled WGS sequence"/>
</dbReference>
<dbReference type="EMBL" id="OBMI01000001">
    <property type="protein sequence ID" value="SOB80986.1"/>
    <property type="molecule type" value="Genomic_DNA"/>
</dbReference>
<feature type="chain" id="PRO_5013126270" evidence="1">
    <location>
        <begin position="18"/>
        <end position="123"/>
    </location>
</feature>
<dbReference type="SUPFAM" id="SSF54593">
    <property type="entry name" value="Glyoxalase/Bleomycin resistance protein/Dihydroxybiphenyl dioxygenase"/>
    <property type="match status" value="1"/>
</dbReference>